<dbReference type="PIRSF" id="PIRSF000538">
    <property type="entry name" value="GlpK"/>
    <property type="match status" value="1"/>
</dbReference>
<evidence type="ECO:0000313" key="7">
    <source>
        <dbReference type="Proteomes" id="UP001265259"/>
    </source>
</evidence>
<evidence type="ECO:0000259" key="5">
    <source>
        <dbReference type="Pfam" id="PF02782"/>
    </source>
</evidence>
<name>A0ABU3DDV7_9RHOB</name>
<dbReference type="InterPro" id="IPR043129">
    <property type="entry name" value="ATPase_NBD"/>
</dbReference>
<dbReference type="Pfam" id="PF02782">
    <property type="entry name" value="FGGY_C"/>
    <property type="match status" value="1"/>
</dbReference>
<keyword evidence="2 6" id="KW-0418">Kinase</keyword>
<feature type="domain" description="Carbohydrate kinase FGGY C-terminal" evidence="5">
    <location>
        <begin position="272"/>
        <end position="471"/>
    </location>
</feature>
<proteinExistence type="predicted"/>
<dbReference type="EMBL" id="JAVRHL010000001">
    <property type="protein sequence ID" value="MDT0681889.1"/>
    <property type="molecule type" value="Genomic_DNA"/>
</dbReference>
<accession>A0ABU3DDV7</accession>
<dbReference type="Gene3D" id="3.30.420.40">
    <property type="match status" value="1"/>
</dbReference>
<dbReference type="InterPro" id="IPR000577">
    <property type="entry name" value="Carb_kinase_FGGY"/>
</dbReference>
<sequence length="521" mass="53061">MESLICAVDVGTASARAGLFDRSGYMIVRHVAPFEMSGTLGGIVEMSSEGVWRAVAAAVSGALADARAGGETRPVAGLAFDATCSLVLRQKGGAPLEIGANGADTIAWMDHRGTAEAEEIAATGDPALAFAGGSMHPEMQLPKLLWLKRHRPLLWDRLGSARDLVDFLTWRATGSEIRSLCAASAKWGYCPGDGGWPEALFARIGLEDLGEAAGLPHHVAPPGTRAGTLTALAATELGLPIGCPVAVGMVDAYAGALGLLGRAPDGGRGGHAALIAGTSACVMSVSAERPDSAGLWGPVEGAVLPGLWSIEGGQSAAGALLDWVLETFGPGAADIAAHEATLARIETLLIAEGPDLASDIHVLTGGRGRRMPRPGSERRAGIIGLGLGRGADDAARIYWRAATALALGMGDVLGEMDAAGEPVRVLHAAGGVRRSPLLMQLYADATGREVRPSGAADAVLLGTAMLGASAAGMYPGPGAAAASMGMPAGTPITPRAERAGRMEADRKAQARLRSAMRDLGP</sequence>
<keyword evidence="7" id="KW-1185">Reference proteome</keyword>
<protein>
    <submittedName>
        <fullName evidence="6">FGGY-family carbohydrate kinase</fullName>
    </submittedName>
</protein>
<dbReference type="SUPFAM" id="SSF53067">
    <property type="entry name" value="Actin-like ATPase domain"/>
    <property type="match status" value="2"/>
</dbReference>
<evidence type="ECO:0000313" key="6">
    <source>
        <dbReference type="EMBL" id="MDT0681889.1"/>
    </source>
</evidence>
<reference evidence="6 7" key="1">
    <citation type="submission" date="2023-09" db="EMBL/GenBank/DDBJ databases">
        <authorList>
            <person name="Rey-Velasco X."/>
        </authorList>
    </citation>
    <scope>NUCLEOTIDE SEQUENCE [LARGE SCALE GENOMIC DNA]</scope>
    <source>
        <strain evidence="6 7">F158</strain>
    </source>
</reference>
<dbReference type="RefSeq" id="WP_311689642.1">
    <property type="nucleotide sequence ID" value="NZ_JAVRHL010000001.1"/>
</dbReference>
<keyword evidence="1" id="KW-0808">Transferase</keyword>
<dbReference type="Proteomes" id="UP001265259">
    <property type="component" value="Unassembled WGS sequence"/>
</dbReference>
<gene>
    <name evidence="6" type="ORF">RM543_04260</name>
</gene>
<evidence type="ECO:0000259" key="4">
    <source>
        <dbReference type="Pfam" id="PF00370"/>
    </source>
</evidence>
<feature type="region of interest" description="Disordered" evidence="3">
    <location>
        <begin position="483"/>
        <end position="521"/>
    </location>
</feature>
<dbReference type="InterPro" id="IPR018485">
    <property type="entry name" value="FGGY_C"/>
</dbReference>
<dbReference type="Gene3D" id="1.20.58.2240">
    <property type="match status" value="1"/>
</dbReference>
<evidence type="ECO:0000256" key="1">
    <source>
        <dbReference type="ARBA" id="ARBA00022679"/>
    </source>
</evidence>
<dbReference type="PANTHER" id="PTHR43435:SF4">
    <property type="entry name" value="FGGY CARBOHYDRATE KINASE DOMAIN-CONTAINING PROTEIN"/>
    <property type="match status" value="1"/>
</dbReference>
<feature type="domain" description="Carbohydrate kinase FGGY N-terminal" evidence="4">
    <location>
        <begin position="5"/>
        <end position="258"/>
    </location>
</feature>
<feature type="compositionally biased region" description="Basic and acidic residues" evidence="3">
    <location>
        <begin position="495"/>
        <end position="508"/>
    </location>
</feature>
<dbReference type="Pfam" id="PF00370">
    <property type="entry name" value="FGGY_N"/>
    <property type="match status" value="1"/>
</dbReference>
<comment type="caution">
    <text evidence="6">The sequence shown here is derived from an EMBL/GenBank/DDBJ whole genome shotgun (WGS) entry which is preliminary data.</text>
</comment>
<dbReference type="InterPro" id="IPR018484">
    <property type="entry name" value="FGGY_N"/>
</dbReference>
<evidence type="ECO:0000256" key="2">
    <source>
        <dbReference type="ARBA" id="ARBA00022777"/>
    </source>
</evidence>
<evidence type="ECO:0000256" key="3">
    <source>
        <dbReference type="SAM" id="MobiDB-lite"/>
    </source>
</evidence>
<organism evidence="6 7">
    <name type="scientific">Tropicimonas omnivorans</name>
    <dbReference type="NCBI Taxonomy" id="3075590"/>
    <lineage>
        <taxon>Bacteria</taxon>
        <taxon>Pseudomonadati</taxon>
        <taxon>Pseudomonadota</taxon>
        <taxon>Alphaproteobacteria</taxon>
        <taxon>Rhodobacterales</taxon>
        <taxon>Roseobacteraceae</taxon>
        <taxon>Tropicimonas</taxon>
    </lineage>
</organism>
<dbReference type="GO" id="GO:0016301">
    <property type="term" value="F:kinase activity"/>
    <property type="evidence" value="ECO:0007669"/>
    <property type="project" value="UniProtKB-KW"/>
</dbReference>
<dbReference type="PANTHER" id="PTHR43435">
    <property type="entry name" value="RIBULOKINASE"/>
    <property type="match status" value="1"/>
</dbReference>